<name>A0A8D8UZT0_9HEMI</name>
<feature type="compositionally biased region" description="Polar residues" evidence="1">
    <location>
        <begin position="54"/>
        <end position="63"/>
    </location>
</feature>
<feature type="compositionally biased region" description="Polar residues" evidence="1">
    <location>
        <begin position="101"/>
        <end position="118"/>
    </location>
</feature>
<feature type="compositionally biased region" description="Polar residues" evidence="1">
    <location>
        <begin position="130"/>
        <end position="152"/>
    </location>
</feature>
<dbReference type="AlphaFoldDB" id="A0A8D8UZT0"/>
<accession>A0A8D8UZT0</accession>
<evidence type="ECO:0000313" key="2">
    <source>
        <dbReference type="EMBL" id="CAG6716376.1"/>
    </source>
</evidence>
<dbReference type="EMBL" id="HBUF01199694">
    <property type="protein sequence ID" value="CAG6661454.1"/>
    <property type="molecule type" value="Transcribed_RNA"/>
</dbReference>
<protein>
    <submittedName>
        <fullName evidence="2">Uncharacterized protein</fullName>
    </submittedName>
</protein>
<feature type="region of interest" description="Disordered" evidence="1">
    <location>
        <begin position="46"/>
        <end position="66"/>
    </location>
</feature>
<feature type="region of interest" description="Disordered" evidence="1">
    <location>
        <begin position="13"/>
        <end position="32"/>
    </location>
</feature>
<feature type="region of interest" description="Disordered" evidence="1">
    <location>
        <begin position="98"/>
        <end position="152"/>
    </location>
</feature>
<dbReference type="EMBL" id="HBUF01354400">
    <property type="protein sequence ID" value="CAG6716376.1"/>
    <property type="molecule type" value="Transcribed_RNA"/>
</dbReference>
<dbReference type="EMBL" id="HBUF01354399">
    <property type="protein sequence ID" value="CAG6716372.1"/>
    <property type="molecule type" value="Transcribed_RNA"/>
</dbReference>
<organism evidence="2">
    <name type="scientific">Cacopsylla melanoneura</name>
    <dbReference type="NCBI Taxonomy" id="428564"/>
    <lineage>
        <taxon>Eukaryota</taxon>
        <taxon>Metazoa</taxon>
        <taxon>Ecdysozoa</taxon>
        <taxon>Arthropoda</taxon>
        <taxon>Hexapoda</taxon>
        <taxon>Insecta</taxon>
        <taxon>Pterygota</taxon>
        <taxon>Neoptera</taxon>
        <taxon>Paraneoptera</taxon>
        <taxon>Hemiptera</taxon>
        <taxon>Sternorrhyncha</taxon>
        <taxon>Psylloidea</taxon>
        <taxon>Psyllidae</taxon>
        <taxon>Psyllinae</taxon>
        <taxon>Cacopsylla</taxon>
    </lineage>
</organism>
<sequence length="152" mass="16283">MKSRLISWIMKSSGNSTPLQGQRSADCSNPASVASKNTSSTLWALTSTTTNNSRASLSPQSPAATAGRCARLESIRTMELTYSHQDISSRAALSWPALKETSPTPTSLQENVGFSSSKLIKPSGRDGRTRTSTHLFNGTSGPNQWTTSSWTT</sequence>
<proteinExistence type="predicted"/>
<reference evidence="2" key="1">
    <citation type="submission" date="2021-05" db="EMBL/GenBank/DDBJ databases">
        <authorList>
            <person name="Alioto T."/>
            <person name="Alioto T."/>
            <person name="Gomez Garrido J."/>
        </authorList>
    </citation>
    <scope>NUCLEOTIDE SEQUENCE</scope>
</reference>
<evidence type="ECO:0000256" key="1">
    <source>
        <dbReference type="SAM" id="MobiDB-lite"/>
    </source>
</evidence>